<reference evidence="6" key="2">
    <citation type="submission" date="2018-07" db="EMBL/GenBank/DDBJ databases">
        <title>Leveraging single-cell genomics to expand the Fungal Tree of Life.</title>
        <authorList>
            <consortium name="DOE Joint Genome Institute"/>
            <person name="Ahrendt S.R."/>
            <person name="Quandt C.A."/>
            <person name="Ciobanu D."/>
            <person name="Clum A."/>
            <person name="Salamov A."/>
            <person name="Andreopoulos B."/>
            <person name="Cheng J.-F."/>
            <person name="Woyke T."/>
            <person name="Pelin A."/>
            <person name="Henrissat B."/>
            <person name="Reynolds N."/>
            <person name="Benny G.L."/>
            <person name="Smith M.E."/>
            <person name="James T.Y."/>
            <person name="Grigoriev I.V."/>
        </authorList>
    </citation>
    <scope>NUCLEOTIDE SEQUENCE</scope>
    <source>
        <strain evidence="6">RSA 1356</strain>
    </source>
</reference>
<gene>
    <name evidence="6" type="ORF">THASP1DRAFT_27605</name>
    <name evidence="5" type="ORF">THASP1DRAFT_31395</name>
</gene>
<dbReference type="Proteomes" id="UP000271241">
    <property type="component" value="Unassembled WGS sequence"/>
</dbReference>
<dbReference type="InterPro" id="IPR011043">
    <property type="entry name" value="Gal_Oxase/kelch_b-propeller"/>
</dbReference>
<dbReference type="InterPro" id="IPR036028">
    <property type="entry name" value="SH3-like_dom_sf"/>
</dbReference>
<keyword evidence="7" id="KW-1185">Reference proteome</keyword>
<feature type="transmembrane region" description="Helical" evidence="3">
    <location>
        <begin position="1155"/>
        <end position="1181"/>
    </location>
</feature>
<dbReference type="InterPro" id="IPR048265">
    <property type="entry name" value="Rax2-like_third"/>
</dbReference>
<dbReference type="Pfam" id="PF20842">
    <property type="entry name" value="Rax2_2"/>
    <property type="match status" value="1"/>
</dbReference>
<reference evidence="7" key="1">
    <citation type="journal article" date="2018" name="Nat. Microbiol.">
        <title>Leveraging single-cell genomics to expand the fungal tree of life.</title>
        <authorList>
            <person name="Ahrendt S.R."/>
            <person name="Quandt C.A."/>
            <person name="Ciobanu D."/>
            <person name="Clum A."/>
            <person name="Salamov A."/>
            <person name="Andreopoulos B."/>
            <person name="Cheng J.F."/>
            <person name="Woyke T."/>
            <person name="Pelin A."/>
            <person name="Henrissat B."/>
            <person name="Reynolds N.K."/>
            <person name="Benny G.L."/>
            <person name="Smith M.E."/>
            <person name="James T.Y."/>
            <person name="Grigoriev I.V."/>
        </authorList>
    </citation>
    <scope>NUCLEOTIDE SEQUENCE [LARGE SCALE GENOMIC DNA]</scope>
    <source>
        <strain evidence="7">RSA 1356</strain>
    </source>
</reference>
<organism evidence="6 7">
    <name type="scientific">Thamnocephalis sphaerospora</name>
    <dbReference type="NCBI Taxonomy" id="78915"/>
    <lineage>
        <taxon>Eukaryota</taxon>
        <taxon>Fungi</taxon>
        <taxon>Fungi incertae sedis</taxon>
        <taxon>Zoopagomycota</taxon>
        <taxon>Zoopagomycotina</taxon>
        <taxon>Zoopagomycetes</taxon>
        <taxon>Zoopagales</taxon>
        <taxon>Sigmoideomycetaceae</taxon>
        <taxon>Thamnocephalis</taxon>
    </lineage>
</organism>
<keyword evidence="3" id="KW-1133">Transmembrane helix</keyword>
<dbReference type="InterPro" id="IPR024982">
    <property type="entry name" value="Rax2-like_C"/>
</dbReference>
<evidence type="ECO:0000256" key="1">
    <source>
        <dbReference type="ARBA" id="ARBA00022443"/>
    </source>
</evidence>
<keyword evidence="3" id="KW-0472">Membrane</keyword>
<evidence type="ECO:0000256" key="3">
    <source>
        <dbReference type="SAM" id="Phobius"/>
    </source>
</evidence>
<dbReference type="PROSITE" id="PS50002">
    <property type="entry name" value="SH3"/>
    <property type="match status" value="1"/>
</dbReference>
<dbReference type="SMART" id="SM00326">
    <property type="entry name" value="SH3"/>
    <property type="match status" value="1"/>
</dbReference>
<feature type="domain" description="SH3" evidence="4">
    <location>
        <begin position="1348"/>
        <end position="1413"/>
    </location>
</feature>
<evidence type="ECO:0000256" key="2">
    <source>
        <dbReference type="PROSITE-ProRule" id="PRU00192"/>
    </source>
</evidence>
<evidence type="ECO:0000313" key="5">
    <source>
        <dbReference type="EMBL" id="RKP06790.1"/>
    </source>
</evidence>
<dbReference type="STRING" id="78915.A0A4P9XX56"/>
<dbReference type="InterPro" id="IPR001452">
    <property type="entry name" value="SH3_domain"/>
</dbReference>
<name>A0A4P9XX56_9FUNG</name>
<dbReference type="EMBL" id="KZ992817">
    <property type="protein sequence ID" value="RKP06790.1"/>
    <property type="molecule type" value="Genomic_DNA"/>
</dbReference>
<dbReference type="InterPro" id="IPR048266">
    <property type="entry name" value="Rax2-like_second"/>
</dbReference>
<dbReference type="SUPFAM" id="SSF50044">
    <property type="entry name" value="SH3-domain"/>
    <property type="match status" value="1"/>
</dbReference>
<keyword evidence="1 2" id="KW-0728">SH3 domain</keyword>
<dbReference type="PANTHER" id="PTHR31778:SF2">
    <property type="entry name" value="BUD SITE SELECTION PROTEIN RAX2"/>
    <property type="match status" value="1"/>
</dbReference>
<dbReference type="PANTHER" id="PTHR31778">
    <property type="entry name" value="BUD SITE SELECTION PROTEIN RAX2"/>
    <property type="match status" value="1"/>
</dbReference>
<dbReference type="Pfam" id="PF12768">
    <property type="entry name" value="Rax2"/>
    <property type="match status" value="1"/>
</dbReference>
<evidence type="ECO:0000313" key="7">
    <source>
        <dbReference type="Proteomes" id="UP000271241"/>
    </source>
</evidence>
<protein>
    <submittedName>
        <fullName evidence="6">Cortical protein marker for cell polarity-domain-containing protein</fullName>
    </submittedName>
</protein>
<dbReference type="GO" id="GO:1902929">
    <property type="term" value="C:plasma membrane of growing cell tip"/>
    <property type="evidence" value="ECO:0007669"/>
    <property type="project" value="TreeGrafter"/>
</dbReference>
<dbReference type="Pfam" id="PF00018">
    <property type="entry name" value="SH3_1"/>
    <property type="match status" value="1"/>
</dbReference>
<evidence type="ECO:0000259" key="4">
    <source>
        <dbReference type="PROSITE" id="PS50002"/>
    </source>
</evidence>
<evidence type="ECO:0000313" key="6">
    <source>
        <dbReference type="EMBL" id="RKP10592.1"/>
    </source>
</evidence>
<feature type="transmembrane region" description="Helical" evidence="3">
    <location>
        <begin position="21"/>
        <end position="41"/>
    </location>
</feature>
<keyword evidence="3" id="KW-0812">Transmembrane</keyword>
<dbReference type="Pfam" id="PF20843">
    <property type="entry name" value="Rax2_3"/>
    <property type="match status" value="1"/>
</dbReference>
<accession>A0A4P9XX56</accession>
<sequence>MTRASPASSSRRASVRAHGTLLTVVFAAIILGVGSCSMVAAQRPLSPVAVDPLGLVGVVGRFDGVSVRAEPAGVALPDLVQTRNQPAAASLLRRVGASLETVAQTSANGTIDAVCVMPRSGEAGAEVDVFVAGRFASLGSLTAANNIARYDPQTREIFPLARGLDGPVRALLCDSRRKILYVGGQFRAPVPAELPDKNPDVDPYTAWAHFGGGLAKWQNDQWAALPFKGVGGPSNTSAVNALTLGSNGTVVIVGGSFTGTADSSAFLPPNSQPVNLDSAIVSAGATSTQASHGDPRNIICNNGRIPTSERQWLTQDNAPGYWRAQFAMPATVSLIRIKNSGINDRGVKTFSVNSLPANNLITLSYFDPVAGTTVTCSDRCPLRQGGEHYQYFSVAAGDQAEERGINLNVIEWYGQGGGLASVDVFQRDVLAYADNRFNFPACAKTPVHAQSALTGDWTQLQLPTIPRTVLQHAFAPGSRPTGSVTFKPNVPEDGFYEVFLLQPGCDLDQSCTRRTSVEVTTSASPQTTPATITVDQSQRGTRRISIYTGLVAASSANFQPQVTLRVAQNARIDAAGGALLADAVQFVRLQTVSNANSVLTFSNVDDKNITWNALADRLSPGAVVHAVRTTPSGSLFLGGRFNGARTAFSNVVEYRDAQLRSLADDGVNGVVYALADLDNELLVGGEFTASANNATVLPGLASFAYEGRQWRQGRGGVGGGAVRIIDDNGAQRSRRVHVAGTFTSVAGASSGVRTDVGVYATWNTTTANWQASALLRGAVSTVVQSSASYVTEAGQDISYIGGTFSAAEAIQVSGVAGIDARTEATFSAYNMSSMSTSLRNGGAALTAGAFYKASGGSAALAVGGRFSAGNLRNLAVLEDGEWHGIGGATDIEATAMCALDHTLLVGSTSGVTTFDLRNRAQDTALNGAGGPNGAVRQIITLGEHQAVVAGTFTRAGDIDCRNVCLYDSENLKWYALGKGVDTPVTAIAANKKDLVAAGERVAAFNEDKGSWTLLGDEKALPGPATAVTLDGSIERVFVAGRARADNATYLMRWDGEEYEPFGKELAANSTVRQLSMVPLSETMSDSNMLTPKFALLVVGALSVNGLGQLDAALYDGAVWRAYMHASLGNARGDLRGLFFQIPPVPTGPKWMPVPLVILIAAAVALGLIFIIVLIALLVIYIRRRRAAAKSSAETDLNRMSAQREMALSSLGGAGLAGTGTSAVLVQPSSLPPQEATSHADDQIVEYGSTQPIGHPADITGDISFAGTGDMVASTPQHGRSLVDLTGTPPPAHADIADLSMPISFAGEEALVPPDMADALTTGALTAGALTAGAMAADGALIDDPFDTANYIVVYARYPFSATEPGELEFRSGDKVYVLDNSDDVWWMGMVDNGPGVPPSQGVFPASYVSESPPDPSPWNFF</sequence>
<dbReference type="SUPFAM" id="SSF50965">
    <property type="entry name" value="Galactose oxidase, central domain"/>
    <property type="match status" value="1"/>
</dbReference>
<proteinExistence type="predicted"/>
<dbReference type="CDD" id="cd12087">
    <property type="entry name" value="TM_EGFR-like"/>
    <property type="match status" value="1"/>
</dbReference>
<dbReference type="Gene3D" id="2.30.30.40">
    <property type="entry name" value="SH3 Domains"/>
    <property type="match status" value="1"/>
</dbReference>
<dbReference type="EMBL" id="KZ992445">
    <property type="protein sequence ID" value="RKP10592.1"/>
    <property type="molecule type" value="Genomic_DNA"/>
</dbReference>
<dbReference type="OrthoDB" id="2503993at2759"/>